<name>A0ABU9U8K0_9SPIR</name>
<dbReference type="PRINTS" id="PR00691">
    <property type="entry name" value="ADHESINB"/>
</dbReference>
<keyword evidence="2 4" id="KW-0813">Transport</keyword>
<sequence>MRRTYFIVFVLLIVLLFSCRDRSVDVARDSKPVVTVSILPYKWFVEQIAGDSVDVFVLVGHGQSPHSYQPSPSQLASLSGARLWFLAGVDFENALVEKVMAMYPELKIIDATLGIKPRKVEEYSAEGDEESDGVDRHTWLGRGAALVILRNIYDTLVEEFPDKVSLYKKNYGNLVSEINRVFDELSHRLAPLAGSKVFVFHPSFGYFLDEFSLRQVPVEVGGKEPSASQLADFIELAKKEKPRAVFVQAQFSDRAARLIADSVGAEVLSLDPLAEDWLDNIKRMGSALAAACEGKK</sequence>
<dbReference type="InterPro" id="IPR050492">
    <property type="entry name" value="Bact_metal-bind_prot9"/>
</dbReference>
<proteinExistence type="inferred from homology"/>
<dbReference type="Gene3D" id="3.40.50.1980">
    <property type="entry name" value="Nitrogenase molybdenum iron protein domain"/>
    <property type="match status" value="2"/>
</dbReference>
<keyword evidence="3" id="KW-0732">Signal</keyword>
<dbReference type="PROSITE" id="PS51257">
    <property type="entry name" value="PROKAR_LIPOPROTEIN"/>
    <property type="match status" value="1"/>
</dbReference>
<dbReference type="Pfam" id="PF01297">
    <property type="entry name" value="ZnuA"/>
    <property type="match status" value="1"/>
</dbReference>
<evidence type="ECO:0000256" key="4">
    <source>
        <dbReference type="RuleBase" id="RU003512"/>
    </source>
</evidence>
<reference evidence="5 6" key="1">
    <citation type="submission" date="2024-03" db="EMBL/GenBank/DDBJ databases">
        <title>Ignisphaera cupida sp. nov., a hyperthermophilic hydrolytic archaeon from a hot spring of Kamchatka, and proposal of Ignisphaeraceae fam. nov.</title>
        <authorList>
            <person name="Podosokorskaya O.A."/>
            <person name="Elcheninov A.G."/>
            <person name="Maltseva A.I."/>
            <person name="Zayulina K.S."/>
            <person name="Novikov A."/>
            <person name="Merkel A.Y."/>
        </authorList>
    </citation>
    <scope>NUCLEOTIDE SEQUENCE [LARGE SCALE GENOMIC DNA]</scope>
    <source>
        <strain evidence="5 6">38H-sp</strain>
    </source>
</reference>
<protein>
    <submittedName>
        <fullName evidence="5">Zinc ABC transporter substrate-binding protein</fullName>
    </submittedName>
</protein>
<comment type="caution">
    <text evidence="5">The sequence shown here is derived from an EMBL/GenBank/DDBJ whole genome shotgun (WGS) entry which is preliminary data.</text>
</comment>
<dbReference type="PANTHER" id="PTHR42953:SF3">
    <property type="entry name" value="HIGH-AFFINITY ZINC UPTAKE SYSTEM PROTEIN ZNUA"/>
    <property type="match status" value="1"/>
</dbReference>
<organism evidence="5 6">
    <name type="scientific">Rarispira pelagica</name>
    <dbReference type="NCBI Taxonomy" id="3141764"/>
    <lineage>
        <taxon>Bacteria</taxon>
        <taxon>Pseudomonadati</taxon>
        <taxon>Spirochaetota</taxon>
        <taxon>Spirochaetia</taxon>
        <taxon>Winmispirales</taxon>
        <taxon>Winmispiraceae</taxon>
        <taxon>Rarispira</taxon>
    </lineage>
</organism>
<dbReference type="PRINTS" id="PR00690">
    <property type="entry name" value="ADHESNFAMILY"/>
</dbReference>
<accession>A0ABU9U8K0</accession>
<dbReference type="SUPFAM" id="SSF53807">
    <property type="entry name" value="Helical backbone' metal receptor"/>
    <property type="match status" value="1"/>
</dbReference>
<dbReference type="InterPro" id="IPR006129">
    <property type="entry name" value="AdhesinB"/>
</dbReference>
<dbReference type="InterPro" id="IPR006128">
    <property type="entry name" value="Lipoprotein_PsaA-like"/>
</dbReference>
<comment type="similarity">
    <text evidence="1 4">Belongs to the bacterial solute-binding protein 9 family.</text>
</comment>
<keyword evidence="6" id="KW-1185">Reference proteome</keyword>
<evidence type="ECO:0000313" key="5">
    <source>
        <dbReference type="EMBL" id="MEM5946988.1"/>
    </source>
</evidence>
<evidence type="ECO:0000256" key="3">
    <source>
        <dbReference type="ARBA" id="ARBA00022729"/>
    </source>
</evidence>
<evidence type="ECO:0000256" key="2">
    <source>
        <dbReference type="ARBA" id="ARBA00022448"/>
    </source>
</evidence>
<dbReference type="PANTHER" id="PTHR42953">
    <property type="entry name" value="HIGH-AFFINITY ZINC UPTAKE SYSTEM PROTEIN ZNUA-RELATED"/>
    <property type="match status" value="1"/>
</dbReference>
<evidence type="ECO:0000256" key="1">
    <source>
        <dbReference type="ARBA" id="ARBA00011028"/>
    </source>
</evidence>
<gene>
    <name evidence="5" type="ORF">WKV44_00355</name>
</gene>
<dbReference type="RefSeq" id="WP_420068442.1">
    <property type="nucleotide sequence ID" value="NZ_JBCHKQ010000001.1"/>
</dbReference>
<evidence type="ECO:0000313" key="6">
    <source>
        <dbReference type="Proteomes" id="UP001466331"/>
    </source>
</evidence>
<dbReference type="Proteomes" id="UP001466331">
    <property type="component" value="Unassembled WGS sequence"/>
</dbReference>
<dbReference type="InterPro" id="IPR006127">
    <property type="entry name" value="ZnuA-like"/>
</dbReference>
<dbReference type="EMBL" id="JBCHKQ010000001">
    <property type="protein sequence ID" value="MEM5946988.1"/>
    <property type="molecule type" value="Genomic_DNA"/>
</dbReference>